<dbReference type="InterPro" id="IPR018201">
    <property type="entry name" value="Ketoacyl_synth_AS"/>
</dbReference>
<evidence type="ECO:0000313" key="5">
    <source>
        <dbReference type="EMBL" id="ADP80159.1"/>
    </source>
</evidence>
<accession>E3IWH6</accession>
<dbReference type="Gene3D" id="3.40.47.10">
    <property type="match status" value="2"/>
</dbReference>
<dbReference type="Pfam" id="PF00109">
    <property type="entry name" value="ketoacyl-synt"/>
    <property type="match status" value="1"/>
</dbReference>
<dbReference type="SUPFAM" id="SSF53901">
    <property type="entry name" value="Thiolase-like"/>
    <property type="match status" value="2"/>
</dbReference>
<evidence type="ECO:0000256" key="1">
    <source>
        <dbReference type="ARBA" id="ARBA00008467"/>
    </source>
</evidence>
<dbReference type="EMBL" id="CP002299">
    <property type="protein sequence ID" value="ADP80159.1"/>
    <property type="molecule type" value="Genomic_DNA"/>
</dbReference>
<dbReference type="KEGG" id="fri:FraEuI1c_2112"/>
<protein>
    <submittedName>
        <fullName evidence="5">Beta-ketoacyl synthase</fullName>
    </submittedName>
</protein>
<keyword evidence="6" id="KW-1185">Reference proteome</keyword>
<evidence type="ECO:0000256" key="3">
    <source>
        <dbReference type="RuleBase" id="RU003694"/>
    </source>
</evidence>
<dbReference type="InterPro" id="IPR014031">
    <property type="entry name" value="Ketoacyl_synth_C"/>
</dbReference>
<dbReference type="PANTHER" id="PTHR11712:SF336">
    <property type="entry name" value="3-OXOACYL-[ACYL-CARRIER-PROTEIN] SYNTHASE, MITOCHONDRIAL"/>
    <property type="match status" value="1"/>
</dbReference>
<dbReference type="InterPro" id="IPR000794">
    <property type="entry name" value="Beta-ketoacyl_synthase"/>
</dbReference>
<dbReference type="Proteomes" id="UP000002484">
    <property type="component" value="Chromosome"/>
</dbReference>
<evidence type="ECO:0000313" key="6">
    <source>
        <dbReference type="Proteomes" id="UP000002484"/>
    </source>
</evidence>
<dbReference type="PROSITE" id="PS00606">
    <property type="entry name" value="KS3_1"/>
    <property type="match status" value="1"/>
</dbReference>
<dbReference type="HOGENOM" id="CLU_000022_69_2_11"/>
<dbReference type="STRING" id="298654.FraEuI1c_2112"/>
<dbReference type="eggNOG" id="COG0304">
    <property type="taxonomic scope" value="Bacteria"/>
</dbReference>
<evidence type="ECO:0000259" key="4">
    <source>
        <dbReference type="PROSITE" id="PS52004"/>
    </source>
</evidence>
<dbReference type="GO" id="GO:0004315">
    <property type="term" value="F:3-oxoacyl-[acyl-carrier-protein] synthase activity"/>
    <property type="evidence" value="ECO:0007669"/>
    <property type="project" value="InterPro"/>
</dbReference>
<dbReference type="SMART" id="SM00825">
    <property type="entry name" value="PKS_KS"/>
    <property type="match status" value="1"/>
</dbReference>
<dbReference type="GO" id="GO:0006633">
    <property type="term" value="P:fatty acid biosynthetic process"/>
    <property type="evidence" value="ECO:0007669"/>
    <property type="project" value="InterPro"/>
</dbReference>
<proteinExistence type="inferred from homology"/>
<keyword evidence="2 3" id="KW-0808">Transferase</keyword>
<dbReference type="InterPro" id="IPR016039">
    <property type="entry name" value="Thiolase-like"/>
</dbReference>
<dbReference type="NCBIfam" id="NF005589">
    <property type="entry name" value="PRK07314.1"/>
    <property type="match status" value="1"/>
</dbReference>
<dbReference type="FunFam" id="3.40.47.10:FF:000018">
    <property type="entry name" value="3-oxoacyl-[acyl-carrier-protein] synthase 2"/>
    <property type="match status" value="1"/>
</dbReference>
<dbReference type="OrthoDB" id="9808669at2"/>
<dbReference type="Pfam" id="PF02801">
    <property type="entry name" value="Ketoacyl-synt_C"/>
    <property type="match status" value="1"/>
</dbReference>
<comment type="similarity">
    <text evidence="1 3">Belongs to the thiolase-like superfamily. Beta-ketoacyl-ACP synthases family.</text>
</comment>
<dbReference type="RefSeq" id="WP_013423278.1">
    <property type="nucleotide sequence ID" value="NC_014666.1"/>
</dbReference>
<sequence length="404" mass="41060">MAGGEVVVTGMGAMTPVGADLHSSWAALTAGESGISTVEEPWAADLPVRLVGQLPVDPAASLSYRQGRRLDRCEQMAVVTARAAWADAGTPAVEPERLSVVIGTGIGGVRTTLSQQQVLMEAGPRKLSPHAITMLMANGPAAWVSIDLGARGGARTPVSACASGAEAIADGMEMIRRGDADIVVAGGAEAPIAGLTLGAFAQMKALSTRHDDPAGASRPFDANRDGFVLGEGAGLVVLERAEFARARGARAYATIAGSGRTSDAHDIVAADPAGQARAISIALRTAGLAPTDIGLVHAHATSTPVGDPLEAEALTQAIGNHAAVTASKSMTGHLLGASGAIGAIVAILSLHHKLIPPTRNLERLDPAIKLDIVTDKARRENIHAAIGNSFGFGGHNVTLAFTAA</sequence>
<name>E3IWH6_PSEI1</name>
<dbReference type="InterPro" id="IPR020841">
    <property type="entry name" value="PKS_Beta-ketoAc_synthase_dom"/>
</dbReference>
<gene>
    <name evidence="5" type="ordered locus">FraEuI1c_2112</name>
</gene>
<dbReference type="CDD" id="cd00834">
    <property type="entry name" value="KAS_I_II"/>
    <property type="match status" value="1"/>
</dbReference>
<dbReference type="AlphaFoldDB" id="E3IWH6"/>
<dbReference type="GO" id="GO:0005829">
    <property type="term" value="C:cytosol"/>
    <property type="evidence" value="ECO:0007669"/>
    <property type="project" value="TreeGrafter"/>
</dbReference>
<dbReference type="InterPro" id="IPR014030">
    <property type="entry name" value="Ketoacyl_synth_N"/>
</dbReference>
<dbReference type="FunCoup" id="E3IWH6">
    <property type="interactions" value="404"/>
</dbReference>
<dbReference type="InParanoid" id="E3IWH6"/>
<dbReference type="PANTHER" id="PTHR11712">
    <property type="entry name" value="POLYKETIDE SYNTHASE-RELATED"/>
    <property type="match status" value="1"/>
</dbReference>
<dbReference type="PROSITE" id="PS52004">
    <property type="entry name" value="KS3_2"/>
    <property type="match status" value="1"/>
</dbReference>
<evidence type="ECO:0000256" key="2">
    <source>
        <dbReference type="ARBA" id="ARBA00022679"/>
    </source>
</evidence>
<reference evidence="5 6" key="1">
    <citation type="submission" date="2010-10" db="EMBL/GenBank/DDBJ databases">
        <title>Complete sequence of Frankia sp. EuI1c.</title>
        <authorList>
            <consortium name="US DOE Joint Genome Institute"/>
            <person name="Lucas S."/>
            <person name="Copeland A."/>
            <person name="Lapidus A."/>
            <person name="Cheng J.-F."/>
            <person name="Bruce D."/>
            <person name="Goodwin L."/>
            <person name="Pitluck S."/>
            <person name="Chertkov O."/>
            <person name="Detter J.C."/>
            <person name="Han C."/>
            <person name="Tapia R."/>
            <person name="Land M."/>
            <person name="Hauser L."/>
            <person name="Jeffries C."/>
            <person name="Kyrpides N."/>
            <person name="Ivanova N."/>
            <person name="Mikhailova N."/>
            <person name="Beauchemin N."/>
            <person name="Sen A."/>
            <person name="Sur S.A."/>
            <person name="Gtari M."/>
            <person name="Wall L."/>
            <person name="Tisa L."/>
            <person name="Woyke T."/>
        </authorList>
    </citation>
    <scope>NUCLEOTIDE SEQUENCE [LARGE SCALE GENOMIC DNA]</scope>
    <source>
        <strain evidence="6">DSM 45817 / CECT 9037 / EuI1c</strain>
    </source>
</reference>
<organism evidence="5 6">
    <name type="scientific">Pseudofrankia inefficax (strain DSM 45817 / CECT 9037 / DDB 130130 / EuI1c)</name>
    <name type="common">Frankia inefficax</name>
    <dbReference type="NCBI Taxonomy" id="298654"/>
    <lineage>
        <taxon>Bacteria</taxon>
        <taxon>Bacillati</taxon>
        <taxon>Actinomycetota</taxon>
        <taxon>Actinomycetes</taxon>
        <taxon>Frankiales</taxon>
        <taxon>Frankiaceae</taxon>
        <taxon>Pseudofrankia</taxon>
    </lineage>
</organism>
<feature type="domain" description="Ketosynthase family 3 (KS3)" evidence="4">
    <location>
        <begin position="3"/>
        <end position="403"/>
    </location>
</feature>